<evidence type="ECO:0000256" key="1">
    <source>
        <dbReference type="SAM" id="MobiDB-lite"/>
    </source>
</evidence>
<name>A0A401NTJ5_SCYTO</name>
<proteinExistence type="predicted"/>
<reference evidence="2 3" key="1">
    <citation type="journal article" date="2018" name="Nat. Ecol. Evol.">
        <title>Shark genomes provide insights into elasmobranch evolution and the origin of vertebrates.</title>
        <authorList>
            <person name="Hara Y"/>
            <person name="Yamaguchi K"/>
            <person name="Onimaru K"/>
            <person name="Kadota M"/>
            <person name="Koyanagi M"/>
            <person name="Keeley SD"/>
            <person name="Tatsumi K"/>
            <person name="Tanaka K"/>
            <person name="Motone F"/>
            <person name="Kageyama Y"/>
            <person name="Nozu R"/>
            <person name="Adachi N"/>
            <person name="Nishimura O"/>
            <person name="Nakagawa R"/>
            <person name="Tanegashima C"/>
            <person name="Kiyatake I"/>
            <person name="Matsumoto R"/>
            <person name="Murakumo K"/>
            <person name="Nishida K"/>
            <person name="Terakita A"/>
            <person name="Kuratani S"/>
            <person name="Sato K"/>
            <person name="Hyodo S Kuraku.S."/>
        </authorList>
    </citation>
    <scope>NUCLEOTIDE SEQUENCE [LARGE SCALE GENOMIC DNA]</scope>
</reference>
<accession>A0A401NTJ5</accession>
<feature type="compositionally biased region" description="Basic and acidic residues" evidence="1">
    <location>
        <begin position="1"/>
        <end position="12"/>
    </location>
</feature>
<gene>
    <name evidence="2" type="ORF">scyTo_0009779</name>
</gene>
<dbReference type="Proteomes" id="UP000288216">
    <property type="component" value="Unassembled WGS sequence"/>
</dbReference>
<comment type="caution">
    <text evidence="2">The sequence shown here is derived from an EMBL/GenBank/DDBJ whole genome shotgun (WGS) entry which is preliminary data.</text>
</comment>
<protein>
    <submittedName>
        <fullName evidence="2">Uncharacterized protein</fullName>
    </submittedName>
</protein>
<organism evidence="2 3">
    <name type="scientific">Scyliorhinus torazame</name>
    <name type="common">Cloudy catshark</name>
    <name type="synonym">Catulus torazame</name>
    <dbReference type="NCBI Taxonomy" id="75743"/>
    <lineage>
        <taxon>Eukaryota</taxon>
        <taxon>Metazoa</taxon>
        <taxon>Chordata</taxon>
        <taxon>Craniata</taxon>
        <taxon>Vertebrata</taxon>
        <taxon>Chondrichthyes</taxon>
        <taxon>Elasmobranchii</taxon>
        <taxon>Galeomorphii</taxon>
        <taxon>Galeoidea</taxon>
        <taxon>Carcharhiniformes</taxon>
        <taxon>Scyliorhinidae</taxon>
        <taxon>Scyliorhinus</taxon>
    </lineage>
</organism>
<sequence length="30" mass="3459">KPERNGERERASNTHNRQGGRCSVRYLLSS</sequence>
<dbReference type="AlphaFoldDB" id="A0A401NTJ5"/>
<dbReference type="EMBL" id="BFAA01004080">
    <property type="protein sequence ID" value="GCB64182.1"/>
    <property type="molecule type" value="Genomic_DNA"/>
</dbReference>
<evidence type="ECO:0000313" key="3">
    <source>
        <dbReference type="Proteomes" id="UP000288216"/>
    </source>
</evidence>
<feature type="region of interest" description="Disordered" evidence="1">
    <location>
        <begin position="1"/>
        <end position="30"/>
    </location>
</feature>
<feature type="non-terminal residue" evidence="2">
    <location>
        <position position="1"/>
    </location>
</feature>
<evidence type="ECO:0000313" key="2">
    <source>
        <dbReference type="EMBL" id="GCB64182.1"/>
    </source>
</evidence>
<keyword evidence="3" id="KW-1185">Reference proteome</keyword>